<organism evidence="2 4">
    <name type="scientific">Moritella viscosa</name>
    <dbReference type="NCBI Taxonomy" id="80854"/>
    <lineage>
        <taxon>Bacteria</taxon>
        <taxon>Pseudomonadati</taxon>
        <taxon>Pseudomonadota</taxon>
        <taxon>Gammaproteobacteria</taxon>
        <taxon>Alteromonadales</taxon>
        <taxon>Moritellaceae</taxon>
        <taxon>Moritella</taxon>
    </lineage>
</organism>
<dbReference type="RefSeq" id="WP_075473153.1">
    <property type="nucleotide sequence ID" value="NZ_CAWQZC010000025.1"/>
</dbReference>
<accession>A0A1L0E4Y7</accession>
<dbReference type="Pfam" id="PF00702">
    <property type="entry name" value="Hydrolase"/>
    <property type="match status" value="1"/>
</dbReference>
<evidence type="ECO:0000313" key="4">
    <source>
        <dbReference type="Proteomes" id="UP000183794"/>
    </source>
</evidence>
<dbReference type="NCBIfam" id="TIGR01509">
    <property type="entry name" value="HAD-SF-IA-v3"/>
    <property type="match status" value="1"/>
</dbReference>
<dbReference type="PANTHER" id="PTHR12725">
    <property type="entry name" value="HALOACID DEHALOGENASE-LIKE HYDROLASE"/>
    <property type="match status" value="1"/>
</dbReference>
<dbReference type="NCBIfam" id="TIGR01993">
    <property type="entry name" value="Pyr-5-nucltdase"/>
    <property type="match status" value="1"/>
</dbReference>
<dbReference type="SUPFAM" id="SSF56784">
    <property type="entry name" value="HAD-like"/>
    <property type="match status" value="1"/>
</dbReference>
<dbReference type="InterPro" id="IPR036412">
    <property type="entry name" value="HAD-like_sf"/>
</dbReference>
<dbReference type="Gene3D" id="1.10.150.450">
    <property type="match status" value="1"/>
</dbReference>
<dbReference type="SFLD" id="SFLDG01132">
    <property type="entry name" value="C1.5.3:_5'-Nucleotidase_Like"/>
    <property type="match status" value="1"/>
</dbReference>
<dbReference type="OrthoDB" id="9803141at2"/>
<gene>
    <name evidence="1" type="ORF">MT2528_3614</name>
    <name evidence="2" type="ORF">NVI5450_3810</name>
</gene>
<dbReference type="InterPro" id="IPR023214">
    <property type="entry name" value="HAD_sf"/>
</dbReference>
<dbReference type="SFLD" id="SFLDS00003">
    <property type="entry name" value="Haloacid_Dehalogenase"/>
    <property type="match status" value="1"/>
</dbReference>
<name>A0A1L0E4Y7_9GAMM</name>
<keyword evidence="2" id="KW-0378">Hydrolase</keyword>
<evidence type="ECO:0000313" key="2">
    <source>
        <dbReference type="EMBL" id="SGZ12249.1"/>
    </source>
</evidence>
<proteinExistence type="predicted"/>
<dbReference type="Gene3D" id="3.40.50.1000">
    <property type="entry name" value="HAD superfamily/HAD-like"/>
    <property type="match status" value="1"/>
</dbReference>
<dbReference type="Proteomes" id="UP000183794">
    <property type="component" value="Unassembled WGS sequence"/>
</dbReference>
<dbReference type="Proteomes" id="UP000182660">
    <property type="component" value="Unassembled WGS sequence"/>
</dbReference>
<reference evidence="1 3" key="1">
    <citation type="submission" date="2016-11" db="EMBL/GenBank/DDBJ databases">
        <authorList>
            <person name="Klemetsen T."/>
        </authorList>
    </citation>
    <scope>NUCLEOTIDE SEQUENCE [LARGE SCALE GENOMIC DNA]</scope>
    <source>
        <strain evidence="1">MT 2528</strain>
    </source>
</reference>
<dbReference type="SFLD" id="SFLDG01129">
    <property type="entry name" value="C1.5:_HAD__Beta-PGM__Phosphata"/>
    <property type="match status" value="1"/>
</dbReference>
<reference evidence="2 4" key="2">
    <citation type="submission" date="2016-11" db="EMBL/GenBank/DDBJ databases">
        <authorList>
            <person name="Jaros S."/>
            <person name="Januszkiewicz K."/>
            <person name="Wedrychowicz H."/>
        </authorList>
    </citation>
    <scope>NUCLEOTIDE SEQUENCE [LARGE SCALE GENOMIC DNA]</scope>
    <source>
        <strain evidence="2">NVI 5450</strain>
    </source>
</reference>
<dbReference type="GO" id="GO:0016787">
    <property type="term" value="F:hydrolase activity"/>
    <property type="evidence" value="ECO:0007669"/>
    <property type="project" value="UniProtKB-KW"/>
</dbReference>
<dbReference type="InterPro" id="IPR006439">
    <property type="entry name" value="HAD-SF_hydro_IA"/>
</dbReference>
<dbReference type="AlphaFoldDB" id="A0A1L0E4Y7"/>
<evidence type="ECO:0000313" key="1">
    <source>
        <dbReference type="EMBL" id="SGY98385.1"/>
    </source>
</evidence>
<protein>
    <submittedName>
        <fullName evidence="1 2">Hydrolase, ripening-related protein-like protein</fullName>
    </submittedName>
</protein>
<dbReference type="GeneID" id="61297427"/>
<sequence>MQKINQANTYLFDLDDTLYCPSLGILKQVESRMHRFIADALSLPLPEATLLSNQYYRQYGGTVKGLIKHHHVNRDDFIHYCHDINMATLKAQPNLGLQIDQLAGRKIIYTNSPKHYATKILKELALIDCFDDIFSLEDANYELKPHNSSYQTLCDKHAIDRYNTVFFDDQLRNLKPAKTLGMTTVWLSGSEQVVTNLNYKADYEANNLTQFFNLLQAS</sequence>
<dbReference type="InterPro" id="IPR010237">
    <property type="entry name" value="Pyr-5-nucltdase"/>
</dbReference>
<evidence type="ECO:0000313" key="3">
    <source>
        <dbReference type="Proteomes" id="UP000182660"/>
    </source>
</evidence>
<dbReference type="PANTHER" id="PTHR12725:SF117">
    <property type="entry name" value="HALOACID DEHALOGENASE-LIKE HYDROLASE"/>
    <property type="match status" value="1"/>
</dbReference>
<dbReference type="EMBL" id="FPLD01000102">
    <property type="protein sequence ID" value="SGZ12249.1"/>
    <property type="molecule type" value="Genomic_DNA"/>
</dbReference>
<dbReference type="EMBL" id="FPLJ01000079">
    <property type="protein sequence ID" value="SGY98385.1"/>
    <property type="molecule type" value="Genomic_DNA"/>
</dbReference>
<keyword evidence="3" id="KW-1185">Reference proteome</keyword>